<keyword evidence="7" id="KW-0479">Metal-binding</keyword>
<protein>
    <submittedName>
        <fullName evidence="15">Cytochrome b/b6 domain-containing protein</fullName>
    </submittedName>
</protein>
<comment type="subcellular location">
    <subcellularLocation>
        <location evidence="1">Cell membrane</location>
        <topology evidence="1">Multi-pass membrane protein</topology>
    </subcellularLocation>
</comment>
<dbReference type="Proteomes" id="UP001202180">
    <property type="component" value="Unassembled WGS sequence"/>
</dbReference>
<evidence type="ECO:0000313" key="16">
    <source>
        <dbReference type="Proteomes" id="UP001202180"/>
    </source>
</evidence>
<dbReference type="PANTHER" id="PTHR30485">
    <property type="entry name" value="NI/FE-HYDROGENASE 1 B-TYPE CYTOCHROME SUBUNIT"/>
    <property type="match status" value="1"/>
</dbReference>
<dbReference type="PRINTS" id="PR00161">
    <property type="entry name" value="NIHGNASECYTB"/>
</dbReference>
<evidence type="ECO:0000256" key="6">
    <source>
        <dbReference type="ARBA" id="ARBA00022692"/>
    </source>
</evidence>
<dbReference type="InterPro" id="IPR016174">
    <property type="entry name" value="Di-haem_cyt_TM"/>
</dbReference>
<comment type="caution">
    <text evidence="15">The sequence shown here is derived from an EMBL/GenBank/DDBJ whole genome shotgun (WGS) entry which is preliminary data.</text>
</comment>
<accession>A0ABT0HG22</accession>
<keyword evidence="16" id="KW-1185">Reference proteome</keyword>
<evidence type="ECO:0000256" key="8">
    <source>
        <dbReference type="ARBA" id="ARBA00022982"/>
    </source>
</evidence>
<keyword evidence="8" id="KW-0249">Electron transport</keyword>
<evidence type="ECO:0000256" key="5">
    <source>
        <dbReference type="ARBA" id="ARBA00022617"/>
    </source>
</evidence>
<keyword evidence="3" id="KW-0813">Transport</keyword>
<feature type="region of interest" description="Disordered" evidence="12">
    <location>
        <begin position="216"/>
        <end position="253"/>
    </location>
</feature>
<dbReference type="SUPFAM" id="SSF81342">
    <property type="entry name" value="Transmembrane di-heme cytochromes"/>
    <property type="match status" value="1"/>
</dbReference>
<evidence type="ECO:0000256" key="3">
    <source>
        <dbReference type="ARBA" id="ARBA00022448"/>
    </source>
</evidence>
<evidence type="ECO:0000256" key="7">
    <source>
        <dbReference type="ARBA" id="ARBA00022723"/>
    </source>
</evidence>
<dbReference type="InterPro" id="IPR011577">
    <property type="entry name" value="Cyt_b561_bac/Ni-Hgenase"/>
</dbReference>
<proteinExistence type="inferred from homology"/>
<keyword evidence="10" id="KW-0408">Iron</keyword>
<comment type="similarity">
    <text evidence="2">Belongs to the HupC/HyaC/HydC family.</text>
</comment>
<dbReference type="Gene3D" id="1.20.950.20">
    <property type="entry name" value="Transmembrane di-heme cytochromes, Chain C"/>
    <property type="match status" value="1"/>
</dbReference>
<evidence type="ECO:0000256" key="13">
    <source>
        <dbReference type="SAM" id="Phobius"/>
    </source>
</evidence>
<dbReference type="RefSeq" id="WP_248475899.1">
    <property type="nucleotide sequence ID" value="NZ_JALPRF010000001.1"/>
</dbReference>
<dbReference type="EMBL" id="JALPRF010000001">
    <property type="protein sequence ID" value="MCK8491099.1"/>
    <property type="molecule type" value="Genomic_DNA"/>
</dbReference>
<feature type="domain" description="Cytochrome b561 bacterial/Ni-hydrogenase" evidence="14">
    <location>
        <begin position="8"/>
        <end position="211"/>
    </location>
</feature>
<feature type="transmembrane region" description="Helical" evidence="13">
    <location>
        <begin position="71"/>
        <end position="91"/>
    </location>
</feature>
<feature type="transmembrane region" description="Helical" evidence="13">
    <location>
        <begin position="12"/>
        <end position="37"/>
    </location>
</feature>
<feature type="compositionally biased region" description="Polar residues" evidence="12">
    <location>
        <begin position="219"/>
        <end position="229"/>
    </location>
</feature>
<dbReference type="InterPro" id="IPR000516">
    <property type="entry name" value="Ni-dep_Hydgase_cyt-B"/>
</dbReference>
<organism evidence="15 16">
    <name type="scientific">Spirosoma liriopis</name>
    <dbReference type="NCBI Taxonomy" id="2937440"/>
    <lineage>
        <taxon>Bacteria</taxon>
        <taxon>Pseudomonadati</taxon>
        <taxon>Bacteroidota</taxon>
        <taxon>Cytophagia</taxon>
        <taxon>Cytophagales</taxon>
        <taxon>Cytophagaceae</taxon>
        <taxon>Spirosoma</taxon>
    </lineage>
</organism>
<keyword evidence="4" id="KW-1003">Cell membrane</keyword>
<keyword evidence="6 13" id="KW-0812">Transmembrane</keyword>
<keyword evidence="5" id="KW-0349">Heme</keyword>
<evidence type="ECO:0000313" key="15">
    <source>
        <dbReference type="EMBL" id="MCK8491099.1"/>
    </source>
</evidence>
<feature type="transmembrane region" description="Helical" evidence="13">
    <location>
        <begin position="137"/>
        <end position="157"/>
    </location>
</feature>
<name>A0ABT0HG22_9BACT</name>
<evidence type="ECO:0000256" key="1">
    <source>
        <dbReference type="ARBA" id="ARBA00004651"/>
    </source>
</evidence>
<evidence type="ECO:0000256" key="11">
    <source>
        <dbReference type="ARBA" id="ARBA00023136"/>
    </source>
</evidence>
<dbReference type="PANTHER" id="PTHR30485:SF1">
    <property type="entry name" value="CYTOCHROME YDHU-RELATED"/>
    <property type="match status" value="1"/>
</dbReference>
<evidence type="ECO:0000256" key="4">
    <source>
        <dbReference type="ARBA" id="ARBA00022475"/>
    </source>
</evidence>
<keyword evidence="9 13" id="KW-1133">Transmembrane helix</keyword>
<evidence type="ECO:0000256" key="2">
    <source>
        <dbReference type="ARBA" id="ARBA00008622"/>
    </source>
</evidence>
<evidence type="ECO:0000256" key="9">
    <source>
        <dbReference type="ARBA" id="ARBA00022989"/>
    </source>
</evidence>
<reference evidence="15 16" key="1">
    <citation type="submission" date="2022-04" db="EMBL/GenBank/DDBJ databases">
        <title>Spirosoma sp. strain RP8 genome sequencing and assembly.</title>
        <authorList>
            <person name="Jung Y."/>
        </authorList>
    </citation>
    <scope>NUCLEOTIDE SEQUENCE [LARGE SCALE GENOMIC DNA]</scope>
    <source>
        <strain evidence="15 16">RP8</strain>
    </source>
</reference>
<evidence type="ECO:0000256" key="12">
    <source>
        <dbReference type="SAM" id="MobiDB-lite"/>
    </source>
</evidence>
<gene>
    <name evidence="15" type="ORF">M0L20_04500</name>
</gene>
<keyword evidence="11 13" id="KW-0472">Membrane</keyword>
<evidence type="ECO:0000256" key="10">
    <source>
        <dbReference type="ARBA" id="ARBA00023004"/>
    </source>
</evidence>
<evidence type="ECO:0000259" key="14">
    <source>
        <dbReference type="Pfam" id="PF01292"/>
    </source>
</evidence>
<feature type="transmembrane region" description="Helical" evidence="13">
    <location>
        <begin position="177"/>
        <end position="198"/>
    </location>
</feature>
<dbReference type="InterPro" id="IPR051542">
    <property type="entry name" value="Hydrogenase_cytochrome"/>
</dbReference>
<dbReference type="Pfam" id="PF01292">
    <property type="entry name" value="Ni_hydr_CYTB"/>
    <property type="match status" value="1"/>
</dbReference>
<feature type="compositionally biased region" description="Pro residues" evidence="12">
    <location>
        <begin position="236"/>
        <end position="253"/>
    </location>
</feature>
<sequence>MKRIVHKHPLAIRWFHWINFPVLFVMIWSGMLIYWAYDPYKIQIGDYTLISFFPDGFYKFFKLSRRLAEGMAWHFVFMWIFLLNGLLYVGYTVVSGEWRHLVPDRNSFREAVQVTLYDLGLRKSQPPFIKYNGAQKIAYSTIILMGVGSILTGYAIYKPTQFSWLTRLLGGYEAARLEHFVLTVGFVLFFFVHVAQVIRTGWQNFQSIITGVEVIKPHSPNQPTPQGSDNVRPAGPSEPTPSPMTPPTRPALS</sequence>